<evidence type="ECO:0000259" key="1">
    <source>
        <dbReference type="PROSITE" id="PS50943"/>
    </source>
</evidence>
<protein>
    <submittedName>
        <fullName evidence="2">Probable transcriptional regulator, XRE family</fullName>
    </submittedName>
</protein>
<dbReference type="Pfam" id="PF01381">
    <property type="entry name" value="HTH_3"/>
    <property type="match status" value="1"/>
</dbReference>
<keyword evidence="3" id="KW-1185">Reference proteome</keyword>
<dbReference type="SUPFAM" id="SSF47413">
    <property type="entry name" value="lambda repressor-like DNA-binding domains"/>
    <property type="match status" value="1"/>
</dbReference>
<dbReference type="AlphaFoldDB" id="C6HW42"/>
<evidence type="ECO:0000313" key="3">
    <source>
        <dbReference type="Proteomes" id="UP000009374"/>
    </source>
</evidence>
<dbReference type="CDD" id="cd00093">
    <property type="entry name" value="HTH_XRE"/>
    <property type="match status" value="1"/>
</dbReference>
<accession>C6HW42</accession>
<organism evidence="2 3">
    <name type="scientific">Leptospirillum ferrodiazotrophum</name>
    <dbReference type="NCBI Taxonomy" id="412449"/>
    <lineage>
        <taxon>Bacteria</taxon>
        <taxon>Pseudomonadati</taxon>
        <taxon>Nitrospirota</taxon>
        <taxon>Nitrospiria</taxon>
        <taxon>Nitrospirales</taxon>
        <taxon>Nitrospiraceae</taxon>
        <taxon>Leptospirillum</taxon>
    </lineage>
</organism>
<dbReference type="InterPro" id="IPR010982">
    <property type="entry name" value="Lambda_DNA-bd_dom_sf"/>
</dbReference>
<name>C6HW42_9BACT</name>
<proteinExistence type="predicted"/>
<dbReference type="GO" id="GO:0003677">
    <property type="term" value="F:DNA binding"/>
    <property type="evidence" value="ECO:0007669"/>
    <property type="project" value="InterPro"/>
</dbReference>
<dbReference type="InterPro" id="IPR001387">
    <property type="entry name" value="Cro/C1-type_HTH"/>
</dbReference>
<feature type="domain" description="HTH cro/C1-type" evidence="1">
    <location>
        <begin position="14"/>
        <end position="68"/>
    </location>
</feature>
<dbReference type="EMBL" id="GG693868">
    <property type="protein sequence ID" value="EES53147.1"/>
    <property type="molecule type" value="Genomic_DNA"/>
</dbReference>
<sequence>MTFRPAHQKLGEYLRDLRRSEGLKQSDLALFLGKPQSYISKYETAERRLDIFELITICRGLKKDPCLILEDIVKQMDVWTRGI</sequence>
<dbReference type="Gene3D" id="1.10.260.40">
    <property type="entry name" value="lambda repressor-like DNA-binding domains"/>
    <property type="match status" value="1"/>
</dbReference>
<evidence type="ECO:0000313" key="2">
    <source>
        <dbReference type="EMBL" id="EES53147.1"/>
    </source>
</evidence>
<dbReference type="PROSITE" id="PS50943">
    <property type="entry name" value="HTH_CROC1"/>
    <property type="match status" value="1"/>
</dbReference>
<gene>
    <name evidence="2" type="ORF">UBAL3_80290020</name>
</gene>
<dbReference type="SMART" id="SM00530">
    <property type="entry name" value="HTH_XRE"/>
    <property type="match status" value="1"/>
</dbReference>
<reference evidence="2 3" key="1">
    <citation type="journal article" date="2009" name="Appl. Environ. Microbiol.">
        <title>Community genomic and proteomic analyses of chemoautotrophic iron-oxidizing "Leptospirillum rubarum" (Group II) and "Leptospirillum ferrodiazotrophum" (Group III) bacteria in acid mine drainage biofilms.</title>
        <authorList>
            <person name="Goltsman D.S."/>
            <person name="Denef V.J."/>
            <person name="Singer S.W."/>
            <person name="VerBerkmoes N.C."/>
            <person name="Lefsrud M."/>
            <person name="Mueller R.S."/>
            <person name="Dick G.J."/>
            <person name="Sun C.L."/>
            <person name="Wheeler K.E."/>
            <person name="Zemla A."/>
            <person name="Baker B.J."/>
            <person name="Hauser L."/>
            <person name="Land M."/>
            <person name="Shah M.B."/>
            <person name="Thelen M.P."/>
            <person name="Hettich R.L."/>
            <person name="Banfield J.F."/>
        </authorList>
    </citation>
    <scope>NUCLEOTIDE SEQUENCE [LARGE SCALE GENOMIC DNA]</scope>
</reference>
<dbReference type="Proteomes" id="UP000009374">
    <property type="component" value="Unassembled WGS sequence"/>
</dbReference>